<evidence type="ECO:0000313" key="3">
    <source>
        <dbReference type="Proteomes" id="UP000784294"/>
    </source>
</evidence>
<evidence type="ECO:0000256" key="1">
    <source>
        <dbReference type="SAM" id="MobiDB-lite"/>
    </source>
</evidence>
<organism evidence="2 3">
    <name type="scientific">Protopolystoma xenopodis</name>
    <dbReference type="NCBI Taxonomy" id="117903"/>
    <lineage>
        <taxon>Eukaryota</taxon>
        <taxon>Metazoa</taxon>
        <taxon>Spiralia</taxon>
        <taxon>Lophotrochozoa</taxon>
        <taxon>Platyhelminthes</taxon>
        <taxon>Monogenea</taxon>
        <taxon>Polyopisthocotylea</taxon>
        <taxon>Polystomatidea</taxon>
        <taxon>Polystomatidae</taxon>
        <taxon>Protopolystoma</taxon>
    </lineage>
</organism>
<dbReference type="AlphaFoldDB" id="A0A448WWB7"/>
<protein>
    <submittedName>
        <fullName evidence="2">Uncharacterized protein</fullName>
    </submittedName>
</protein>
<gene>
    <name evidence="2" type="ORF">PXEA_LOCUS15163</name>
</gene>
<dbReference type="Proteomes" id="UP000784294">
    <property type="component" value="Unassembled WGS sequence"/>
</dbReference>
<comment type="caution">
    <text evidence="2">The sequence shown here is derived from an EMBL/GenBank/DDBJ whole genome shotgun (WGS) entry which is preliminary data.</text>
</comment>
<sequence length="118" mass="12415">MLVCNSCGISSSHPLVPAPGAHLIGPNCPFLLVSVFVCPKVAQECITSNGLNAVQVVLPYSPSASANFCRLCHSAVFPELFDHFRDQLRSSQEGHSSPHAVHGQAANRAFGSDQVGSS</sequence>
<accession>A0A448WWB7</accession>
<evidence type="ECO:0000313" key="2">
    <source>
        <dbReference type="EMBL" id="VEL21723.1"/>
    </source>
</evidence>
<name>A0A448WWB7_9PLAT</name>
<dbReference type="EMBL" id="CAAALY010052766">
    <property type="protein sequence ID" value="VEL21723.1"/>
    <property type="molecule type" value="Genomic_DNA"/>
</dbReference>
<feature type="region of interest" description="Disordered" evidence="1">
    <location>
        <begin position="88"/>
        <end position="118"/>
    </location>
</feature>
<proteinExistence type="predicted"/>
<reference evidence="2" key="1">
    <citation type="submission" date="2018-11" db="EMBL/GenBank/DDBJ databases">
        <authorList>
            <consortium name="Pathogen Informatics"/>
        </authorList>
    </citation>
    <scope>NUCLEOTIDE SEQUENCE</scope>
</reference>
<keyword evidence="3" id="KW-1185">Reference proteome</keyword>